<proteinExistence type="predicted"/>
<protein>
    <recommendedName>
        <fullName evidence="4">Lipoprotein</fullName>
    </recommendedName>
</protein>
<organism evidence="2 3">
    <name type="scientific">Pseudomonas fluorescens</name>
    <dbReference type="NCBI Taxonomy" id="294"/>
    <lineage>
        <taxon>Bacteria</taxon>
        <taxon>Pseudomonadati</taxon>
        <taxon>Pseudomonadota</taxon>
        <taxon>Gammaproteobacteria</taxon>
        <taxon>Pseudomonadales</taxon>
        <taxon>Pseudomonadaceae</taxon>
        <taxon>Pseudomonas</taxon>
    </lineage>
</organism>
<feature type="chain" id="PRO_5022700282" description="Lipoprotein" evidence="1">
    <location>
        <begin position="20"/>
        <end position="184"/>
    </location>
</feature>
<feature type="signal peptide" evidence="1">
    <location>
        <begin position="1"/>
        <end position="19"/>
    </location>
</feature>
<accession>A0A5E7W560</accession>
<dbReference type="EMBL" id="CABVJH010000002">
    <property type="protein sequence ID" value="VVQ29910.1"/>
    <property type="molecule type" value="Genomic_DNA"/>
</dbReference>
<evidence type="ECO:0000256" key="1">
    <source>
        <dbReference type="SAM" id="SignalP"/>
    </source>
</evidence>
<gene>
    <name evidence="2" type="ORF">PS943_01639</name>
</gene>
<keyword evidence="1" id="KW-0732">Signal</keyword>
<reference evidence="2 3" key="1">
    <citation type="submission" date="2019-09" db="EMBL/GenBank/DDBJ databases">
        <authorList>
            <person name="Chandra G."/>
            <person name="Truman W A."/>
        </authorList>
    </citation>
    <scope>NUCLEOTIDE SEQUENCE [LARGE SCALE GENOMIC DNA]</scope>
    <source>
        <strain evidence="2">PS943</strain>
    </source>
</reference>
<evidence type="ECO:0000313" key="2">
    <source>
        <dbReference type="EMBL" id="VVQ29910.1"/>
    </source>
</evidence>
<dbReference type="AlphaFoldDB" id="A0A5E7W560"/>
<evidence type="ECO:0008006" key="4">
    <source>
        <dbReference type="Google" id="ProtNLM"/>
    </source>
</evidence>
<evidence type="ECO:0000313" key="3">
    <source>
        <dbReference type="Proteomes" id="UP000325645"/>
    </source>
</evidence>
<dbReference type="Proteomes" id="UP000325645">
    <property type="component" value="Unassembled WGS sequence"/>
</dbReference>
<sequence length="184" mass="20444" precursor="true">MKSILISIGFVTLSIQAFAAQSQLNTVNHCELAGPQNAISLLRSSPIEDSYVYKVRYAQKTKFMYDDSDESRGSEVQWQCVSDQKNANVLVVSGEFTSNFLQGALFYFDSADGKIERVDFAERNRPRWVRISAQGAQVIFENTGNESSSKYLSYGKNGTYLELSELPVTSVAAGDKLIDLNAKQ</sequence>
<dbReference type="RefSeq" id="WP_150655955.1">
    <property type="nucleotide sequence ID" value="NZ_CABVJH010000002.1"/>
</dbReference>
<name>A0A5E7W560_PSEFL</name>